<feature type="compositionally biased region" description="Polar residues" evidence="1">
    <location>
        <begin position="333"/>
        <end position="379"/>
    </location>
</feature>
<feature type="region of interest" description="Disordered" evidence="1">
    <location>
        <begin position="68"/>
        <end position="108"/>
    </location>
</feature>
<feature type="compositionally biased region" description="Low complexity" evidence="1">
    <location>
        <begin position="305"/>
        <end position="329"/>
    </location>
</feature>
<keyword evidence="4" id="KW-1185">Reference proteome</keyword>
<feature type="compositionally biased region" description="Basic and acidic residues" evidence="1">
    <location>
        <begin position="294"/>
        <end position="304"/>
    </location>
</feature>
<evidence type="ECO:0000313" key="4">
    <source>
        <dbReference type="Proteomes" id="UP000297245"/>
    </source>
</evidence>
<feature type="compositionally biased region" description="Polar residues" evidence="1">
    <location>
        <begin position="277"/>
        <end position="291"/>
    </location>
</feature>
<feature type="region of interest" description="Disordered" evidence="1">
    <location>
        <begin position="263"/>
        <end position="406"/>
    </location>
</feature>
<protein>
    <submittedName>
        <fullName evidence="3">Uncharacterized protein</fullName>
    </submittedName>
</protein>
<evidence type="ECO:0000313" key="3">
    <source>
        <dbReference type="EMBL" id="THV01429.1"/>
    </source>
</evidence>
<organism evidence="3 4">
    <name type="scientific">Dendrothele bispora (strain CBS 962.96)</name>
    <dbReference type="NCBI Taxonomy" id="1314807"/>
    <lineage>
        <taxon>Eukaryota</taxon>
        <taxon>Fungi</taxon>
        <taxon>Dikarya</taxon>
        <taxon>Basidiomycota</taxon>
        <taxon>Agaricomycotina</taxon>
        <taxon>Agaricomycetes</taxon>
        <taxon>Agaricomycetidae</taxon>
        <taxon>Agaricales</taxon>
        <taxon>Agaricales incertae sedis</taxon>
        <taxon>Dendrothele</taxon>
    </lineage>
</organism>
<name>A0A4S8MGT1_DENBC</name>
<feature type="region of interest" description="Disordered" evidence="1">
    <location>
        <begin position="1"/>
        <end position="24"/>
    </location>
</feature>
<evidence type="ECO:0000256" key="1">
    <source>
        <dbReference type="SAM" id="MobiDB-lite"/>
    </source>
</evidence>
<feature type="compositionally biased region" description="Low complexity" evidence="1">
    <location>
        <begin position="1"/>
        <end position="14"/>
    </location>
</feature>
<keyword evidence="2" id="KW-0472">Membrane</keyword>
<feature type="compositionally biased region" description="Pro residues" evidence="1">
    <location>
        <begin position="456"/>
        <end position="468"/>
    </location>
</feature>
<gene>
    <name evidence="3" type="ORF">K435DRAFT_836827</name>
</gene>
<dbReference type="Proteomes" id="UP000297245">
    <property type="component" value="Unassembled WGS sequence"/>
</dbReference>
<feature type="region of interest" description="Disordered" evidence="1">
    <location>
        <begin position="531"/>
        <end position="608"/>
    </location>
</feature>
<feature type="compositionally biased region" description="Basic residues" evidence="1">
    <location>
        <begin position="267"/>
        <end position="276"/>
    </location>
</feature>
<dbReference type="OrthoDB" id="2756128at2759"/>
<feature type="region of interest" description="Disordered" evidence="1">
    <location>
        <begin position="140"/>
        <end position="164"/>
    </location>
</feature>
<proteinExistence type="predicted"/>
<keyword evidence="2" id="KW-1133">Transmembrane helix</keyword>
<keyword evidence="2" id="KW-0812">Transmembrane</keyword>
<feature type="compositionally biased region" description="Low complexity" evidence="1">
    <location>
        <begin position="147"/>
        <end position="160"/>
    </location>
</feature>
<reference evidence="3 4" key="1">
    <citation type="journal article" date="2019" name="Nat. Ecol. Evol.">
        <title>Megaphylogeny resolves global patterns of mushroom evolution.</title>
        <authorList>
            <person name="Varga T."/>
            <person name="Krizsan K."/>
            <person name="Foldi C."/>
            <person name="Dima B."/>
            <person name="Sanchez-Garcia M."/>
            <person name="Sanchez-Ramirez S."/>
            <person name="Szollosi G.J."/>
            <person name="Szarkandi J.G."/>
            <person name="Papp V."/>
            <person name="Albert L."/>
            <person name="Andreopoulos W."/>
            <person name="Angelini C."/>
            <person name="Antonin V."/>
            <person name="Barry K.W."/>
            <person name="Bougher N.L."/>
            <person name="Buchanan P."/>
            <person name="Buyck B."/>
            <person name="Bense V."/>
            <person name="Catcheside P."/>
            <person name="Chovatia M."/>
            <person name="Cooper J."/>
            <person name="Damon W."/>
            <person name="Desjardin D."/>
            <person name="Finy P."/>
            <person name="Geml J."/>
            <person name="Haridas S."/>
            <person name="Hughes K."/>
            <person name="Justo A."/>
            <person name="Karasinski D."/>
            <person name="Kautmanova I."/>
            <person name="Kiss B."/>
            <person name="Kocsube S."/>
            <person name="Kotiranta H."/>
            <person name="LaButti K.M."/>
            <person name="Lechner B.E."/>
            <person name="Liimatainen K."/>
            <person name="Lipzen A."/>
            <person name="Lukacs Z."/>
            <person name="Mihaltcheva S."/>
            <person name="Morgado L.N."/>
            <person name="Niskanen T."/>
            <person name="Noordeloos M.E."/>
            <person name="Ohm R.A."/>
            <person name="Ortiz-Santana B."/>
            <person name="Ovrebo C."/>
            <person name="Racz N."/>
            <person name="Riley R."/>
            <person name="Savchenko A."/>
            <person name="Shiryaev A."/>
            <person name="Soop K."/>
            <person name="Spirin V."/>
            <person name="Szebenyi C."/>
            <person name="Tomsovsky M."/>
            <person name="Tulloss R.E."/>
            <person name="Uehling J."/>
            <person name="Grigoriev I.V."/>
            <person name="Vagvolgyi C."/>
            <person name="Papp T."/>
            <person name="Martin F.M."/>
            <person name="Miettinen O."/>
            <person name="Hibbett D.S."/>
            <person name="Nagy L.G."/>
        </authorList>
    </citation>
    <scope>NUCLEOTIDE SEQUENCE [LARGE SCALE GENOMIC DNA]</scope>
    <source>
        <strain evidence="3 4">CBS 962.96</strain>
    </source>
</reference>
<feature type="compositionally biased region" description="Basic residues" evidence="1">
    <location>
        <begin position="90"/>
        <end position="102"/>
    </location>
</feature>
<dbReference type="AlphaFoldDB" id="A0A4S8MGT1"/>
<sequence length="608" mass="65993">MAASSSSSSTSTSRRSTKHPYTSHHYPSSALLSLFTTVFASSFTTVQAIPAPPPFLCPSLDQSSYNDGPCLSVRSNPSKEPVPLTPRRSQSARRSKSRRKVPPKYVEGDDGRWRKATHYSLYGSTIAAAECQYPTGSGLPSVDDAINNSDSGSSSSAAGDTAMPTSTTSFLDTLPSGWKPLLHEDRTALILTISLVLAFFICVVIISSILWRRSLRRMRDVEQRVKKKRKSQKEEDMEILVEKELKSKKKLWARATARWKANARYSARQRKGRRRTVLTSDVASIHSQNSPEFEGDRSTAHETPRSLSRRSSTSSLASNTPSSVVSSPLGDPTTENQPVASSSPPAYLSSTTSPDSTVTQGVPKSCESDTPSSGNSISNHFPPPSDEQVTRQPAYTPSAHAGHIATDDKTILERMALFASVPPEEDGSSRLSDQHVQVSAPLWYDEQLEDFADPETPGPPSSPTAPDHPPYHSLFPSPPASASEKGKMREYYDYEYSFGSSSLDHDILTVEPESGPSAPPFEAAELHSKLFPSAPPIGEEDELEYVDELRLTPSAPPAEYSENDGFPSLTESQHTSSNAQGLGDTSSSSNVVIQGPIARDGTLPEYHS</sequence>
<evidence type="ECO:0000256" key="2">
    <source>
        <dbReference type="SAM" id="Phobius"/>
    </source>
</evidence>
<feature type="transmembrane region" description="Helical" evidence="2">
    <location>
        <begin position="189"/>
        <end position="211"/>
    </location>
</feature>
<feature type="region of interest" description="Disordered" evidence="1">
    <location>
        <begin position="449"/>
        <end position="486"/>
    </location>
</feature>
<dbReference type="EMBL" id="ML179090">
    <property type="protein sequence ID" value="THV01429.1"/>
    <property type="molecule type" value="Genomic_DNA"/>
</dbReference>
<accession>A0A4S8MGT1</accession>
<feature type="compositionally biased region" description="Polar residues" evidence="1">
    <location>
        <begin position="569"/>
        <end position="592"/>
    </location>
</feature>